<dbReference type="InterPro" id="IPR006653">
    <property type="entry name" value="Trp_synth_b_CS"/>
</dbReference>
<feature type="modified residue" description="N6-(pyridoxal phosphate)lysine" evidence="12">
    <location>
        <position position="114"/>
    </location>
</feature>
<protein>
    <recommendedName>
        <fullName evidence="12">Tryptophan synthase beta chain</fullName>
        <ecNumber evidence="12">4.2.1.20</ecNumber>
    </recommendedName>
</protein>
<comment type="caution">
    <text evidence="14">The sequence shown here is derived from an EMBL/GenBank/DDBJ whole genome shotgun (WGS) entry which is preliminary data.</text>
</comment>
<dbReference type="PANTHER" id="PTHR48077">
    <property type="entry name" value="TRYPTOPHAN SYNTHASE-RELATED"/>
    <property type="match status" value="1"/>
</dbReference>
<keyword evidence="9 12" id="KW-0057">Aromatic amino acid biosynthesis</keyword>
<dbReference type="HAMAP" id="MF_00133">
    <property type="entry name" value="Trp_synth_beta"/>
    <property type="match status" value="1"/>
</dbReference>
<dbReference type="EC" id="4.2.1.20" evidence="12"/>
<evidence type="ECO:0000256" key="12">
    <source>
        <dbReference type="HAMAP-Rule" id="MF_00133"/>
    </source>
</evidence>
<evidence type="ECO:0000256" key="5">
    <source>
        <dbReference type="ARBA" id="ARBA00011270"/>
    </source>
</evidence>
<comment type="cofactor">
    <cofactor evidence="1 12">
        <name>pyridoxal 5'-phosphate</name>
        <dbReference type="ChEBI" id="CHEBI:597326"/>
    </cofactor>
</comment>
<comment type="similarity">
    <text evidence="4 12">Belongs to the TrpB family.</text>
</comment>
<dbReference type="NCBIfam" id="NF009057">
    <property type="entry name" value="PRK12391.1"/>
    <property type="match status" value="1"/>
</dbReference>
<comment type="pathway">
    <text evidence="3 12">Amino-acid biosynthesis; L-tryptophan biosynthesis; L-tryptophan from chorismate: step 5/5.</text>
</comment>
<evidence type="ECO:0000313" key="15">
    <source>
        <dbReference type="Proteomes" id="UP000317158"/>
    </source>
</evidence>
<keyword evidence="6 12" id="KW-0028">Amino-acid biosynthesis</keyword>
<evidence type="ECO:0000256" key="9">
    <source>
        <dbReference type="ARBA" id="ARBA00023141"/>
    </source>
</evidence>
<evidence type="ECO:0000256" key="6">
    <source>
        <dbReference type="ARBA" id="ARBA00022605"/>
    </source>
</evidence>
<comment type="function">
    <text evidence="2 12">The beta subunit is responsible for the synthesis of L-tryptophan from indole and L-serine.</text>
</comment>
<dbReference type="GO" id="GO:0005737">
    <property type="term" value="C:cytoplasm"/>
    <property type="evidence" value="ECO:0007669"/>
    <property type="project" value="TreeGrafter"/>
</dbReference>
<dbReference type="PANTHER" id="PTHR48077:SF6">
    <property type="entry name" value="TRYPTOPHAN SYNTHASE"/>
    <property type="match status" value="1"/>
</dbReference>
<evidence type="ECO:0000259" key="13">
    <source>
        <dbReference type="Pfam" id="PF00291"/>
    </source>
</evidence>
<accession>A0A520KT22</accession>
<dbReference type="InterPro" id="IPR001926">
    <property type="entry name" value="TrpB-like_PALP"/>
</dbReference>
<dbReference type="PIRSF" id="PIRSF500824">
    <property type="entry name" value="TrpB_prok"/>
    <property type="match status" value="1"/>
</dbReference>
<comment type="catalytic activity">
    <reaction evidence="11 12">
        <text>(1S,2R)-1-C-(indol-3-yl)glycerol 3-phosphate + L-serine = D-glyceraldehyde 3-phosphate + L-tryptophan + H2O</text>
        <dbReference type="Rhea" id="RHEA:10532"/>
        <dbReference type="ChEBI" id="CHEBI:15377"/>
        <dbReference type="ChEBI" id="CHEBI:33384"/>
        <dbReference type="ChEBI" id="CHEBI:57912"/>
        <dbReference type="ChEBI" id="CHEBI:58866"/>
        <dbReference type="ChEBI" id="CHEBI:59776"/>
        <dbReference type="EC" id="4.2.1.20"/>
    </reaction>
</comment>
<dbReference type="Gene3D" id="3.40.50.1100">
    <property type="match status" value="2"/>
</dbReference>
<dbReference type="UniPathway" id="UPA00035">
    <property type="reaction ID" value="UER00044"/>
</dbReference>
<name>A0A520KT22_METT2</name>
<evidence type="ECO:0000256" key="2">
    <source>
        <dbReference type="ARBA" id="ARBA00002786"/>
    </source>
</evidence>
<reference evidence="14 15" key="1">
    <citation type="journal article" date="2019" name="Nat. Microbiol.">
        <title>Wide diversity of methane and short-chain alkane metabolisms in uncultured archaea.</title>
        <authorList>
            <person name="Borrel G."/>
            <person name="Adam P.S."/>
            <person name="McKay L.J."/>
            <person name="Chen L.X."/>
            <person name="Sierra-Garcia I.N."/>
            <person name="Sieber C.M."/>
            <person name="Letourneur Q."/>
            <person name="Ghozlane A."/>
            <person name="Andersen G.L."/>
            <person name="Li W.J."/>
            <person name="Hallam S.J."/>
            <person name="Muyzer G."/>
            <person name="de Oliveira V.M."/>
            <person name="Inskeep W.P."/>
            <person name="Banfield J.F."/>
            <person name="Gribaldo S."/>
        </authorList>
    </citation>
    <scope>NUCLEOTIDE SEQUENCE [LARGE SCALE GENOMIC DNA]</scope>
    <source>
        <strain evidence="14">NM1a</strain>
    </source>
</reference>
<dbReference type="Proteomes" id="UP000317158">
    <property type="component" value="Unassembled WGS sequence"/>
</dbReference>
<dbReference type="InterPro" id="IPR006316">
    <property type="entry name" value="Trp_synth_b-like"/>
</dbReference>
<dbReference type="GO" id="GO:0030170">
    <property type="term" value="F:pyridoxal phosphate binding"/>
    <property type="evidence" value="ECO:0007669"/>
    <property type="project" value="InterPro"/>
</dbReference>
<keyword evidence="7 12" id="KW-0822">Tryptophan biosynthesis</keyword>
<sequence length="454" mass="50954">MNDKTTKILLDEEDIPKEWYNIQADLPTPLDPPLNPATLKPLKSDDLKAIFPMGLIRQEMSTERWITIPEDVRDIYRIWRPTPLYRARRLEKYLKTPAKIYYKWEGVSPPGSHKSNTSVPQTYYNLEEGIEVITTETGAGQWGSALAFGTKLFGIKCRVYMVRASYEQKPYRKSMMQVWGAECLSSPTDRTKSGRAILEKDPNTPGSLGIAISEAVEDALSDDNTHYALGSVLNHVCLHQTIIGLEAKRQFEQIDEYPDVIFGCVGGGSNFSGTVFPFLYDKIKGKKPDLRVVACESMACPKLKSGLYTYDFGDQAGLTPLLKMFTLGHDFVPPPIHAGGLRYHGNAPLLCNLYNDKLIDAVAYYQTEVFNAAITFANTEGFIVAPESAHAIKAVIDEALRCKKDNTPKTILFNNSGHGYFDLSSYEAYFDGRLVDYEYPAELVKQSLERLPKI</sequence>
<feature type="domain" description="Tryptophan synthase beta chain-like PALP" evidence="13">
    <location>
        <begin position="79"/>
        <end position="417"/>
    </location>
</feature>
<dbReference type="InterPro" id="IPR036052">
    <property type="entry name" value="TrpB-like_PALP_sf"/>
</dbReference>
<dbReference type="Pfam" id="PF00291">
    <property type="entry name" value="PALP"/>
    <property type="match status" value="1"/>
</dbReference>
<dbReference type="EMBL" id="RXIF01000004">
    <property type="protein sequence ID" value="RZN65068.1"/>
    <property type="molecule type" value="Genomic_DNA"/>
</dbReference>
<evidence type="ECO:0000256" key="3">
    <source>
        <dbReference type="ARBA" id="ARBA00004733"/>
    </source>
</evidence>
<dbReference type="GO" id="GO:0004834">
    <property type="term" value="F:tryptophan synthase activity"/>
    <property type="evidence" value="ECO:0007669"/>
    <property type="project" value="UniProtKB-UniRule"/>
</dbReference>
<dbReference type="NCBIfam" id="TIGR01415">
    <property type="entry name" value="trpB_rel"/>
    <property type="match status" value="1"/>
</dbReference>
<evidence type="ECO:0000256" key="7">
    <source>
        <dbReference type="ARBA" id="ARBA00022822"/>
    </source>
</evidence>
<dbReference type="SUPFAM" id="SSF53686">
    <property type="entry name" value="Tryptophan synthase beta subunit-like PLP-dependent enzymes"/>
    <property type="match status" value="1"/>
</dbReference>
<evidence type="ECO:0000256" key="10">
    <source>
        <dbReference type="ARBA" id="ARBA00023239"/>
    </source>
</evidence>
<evidence type="ECO:0000313" key="14">
    <source>
        <dbReference type="EMBL" id="RZN65068.1"/>
    </source>
</evidence>
<gene>
    <name evidence="12" type="primary">trpB</name>
    <name evidence="14" type="ORF">EF806_03230</name>
</gene>
<comment type="subunit">
    <text evidence="5 12">Tetramer of two alpha and two beta chains.</text>
</comment>
<evidence type="ECO:0000256" key="11">
    <source>
        <dbReference type="ARBA" id="ARBA00049047"/>
    </source>
</evidence>
<organism evidence="14 15">
    <name type="scientific">Methanoliparum thermophilum</name>
    <dbReference type="NCBI Taxonomy" id="2491083"/>
    <lineage>
        <taxon>Archaea</taxon>
        <taxon>Methanobacteriati</taxon>
        <taxon>Methanobacteriota</taxon>
        <taxon>Candidatus Methanoliparia</taxon>
        <taxon>Candidatus Methanoliparales</taxon>
        <taxon>Candidatus Methanoliparaceae</taxon>
        <taxon>Candidatus Methanoliparum</taxon>
    </lineage>
</organism>
<evidence type="ECO:0000256" key="8">
    <source>
        <dbReference type="ARBA" id="ARBA00022898"/>
    </source>
</evidence>
<dbReference type="GO" id="GO:0052684">
    <property type="term" value="F:L-serine hydro-lyase (adding indole, L-tryptophan-forming) activity"/>
    <property type="evidence" value="ECO:0007669"/>
    <property type="project" value="TreeGrafter"/>
</dbReference>
<evidence type="ECO:0000256" key="1">
    <source>
        <dbReference type="ARBA" id="ARBA00001933"/>
    </source>
</evidence>
<dbReference type="InterPro" id="IPR023026">
    <property type="entry name" value="Trp_synth_beta/beta-like"/>
</dbReference>
<dbReference type="CDD" id="cd06446">
    <property type="entry name" value="Trp-synth_B"/>
    <property type="match status" value="1"/>
</dbReference>
<dbReference type="PROSITE" id="PS00168">
    <property type="entry name" value="TRP_SYNTHASE_BETA"/>
    <property type="match status" value="1"/>
</dbReference>
<keyword evidence="8 12" id="KW-0663">Pyridoxal phosphate</keyword>
<dbReference type="InterPro" id="IPR006654">
    <property type="entry name" value="Trp_synth_beta"/>
</dbReference>
<dbReference type="PIRSF" id="PIRSF001413">
    <property type="entry name" value="Trp_syn_beta"/>
    <property type="match status" value="1"/>
</dbReference>
<keyword evidence="10 12" id="KW-0456">Lyase</keyword>
<proteinExistence type="inferred from homology"/>
<dbReference type="AlphaFoldDB" id="A0A520KT22"/>
<evidence type="ECO:0000256" key="4">
    <source>
        <dbReference type="ARBA" id="ARBA00009982"/>
    </source>
</evidence>